<name>A0A382CNX0_9ZZZZ</name>
<evidence type="ECO:0000313" key="1">
    <source>
        <dbReference type="EMBL" id="SVB27846.1"/>
    </source>
</evidence>
<organism evidence="1">
    <name type="scientific">marine metagenome</name>
    <dbReference type="NCBI Taxonomy" id="408172"/>
    <lineage>
        <taxon>unclassified sequences</taxon>
        <taxon>metagenomes</taxon>
        <taxon>ecological metagenomes</taxon>
    </lineage>
</organism>
<dbReference type="AlphaFoldDB" id="A0A382CNX0"/>
<proteinExistence type="predicted"/>
<protein>
    <submittedName>
        <fullName evidence="1">Uncharacterized protein</fullName>
    </submittedName>
</protein>
<sequence length="189" mass="22290">MDGIRELTTKEDGLRILKFEGKFPMGRIKISSNFVEEDHQITSKEYLADVKWTVFKDKRTIIFDQKNNKLISKGKFKWTQALLEEQNIFDPLNAQIQIRKNIIANISEFSLKLPDLKTGAIEDNTYRIIEDKTVEVNGEPYICKVVERIRLQENRTTRYFIAPELHYLIIKVEDRDEDKDTLLKLKKLL</sequence>
<reference evidence="1" key="1">
    <citation type="submission" date="2018-05" db="EMBL/GenBank/DDBJ databases">
        <authorList>
            <person name="Lanie J.A."/>
            <person name="Ng W.-L."/>
            <person name="Kazmierczak K.M."/>
            <person name="Andrzejewski T.M."/>
            <person name="Davidsen T.M."/>
            <person name="Wayne K.J."/>
            <person name="Tettelin H."/>
            <person name="Glass J.I."/>
            <person name="Rusch D."/>
            <person name="Podicherti R."/>
            <person name="Tsui H.-C.T."/>
            <person name="Winkler M.E."/>
        </authorList>
    </citation>
    <scope>NUCLEOTIDE SEQUENCE</scope>
</reference>
<gene>
    <name evidence="1" type="ORF">METZ01_LOCUS180700</name>
</gene>
<dbReference type="EMBL" id="UINC01035439">
    <property type="protein sequence ID" value="SVB27846.1"/>
    <property type="molecule type" value="Genomic_DNA"/>
</dbReference>
<accession>A0A382CNX0</accession>